<evidence type="ECO:0000259" key="6">
    <source>
        <dbReference type="Pfam" id="PF06244"/>
    </source>
</evidence>
<keyword evidence="5" id="KW-0732">Signal</keyword>
<feature type="region of interest" description="Disordered" evidence="4">
    <location>
        <begin position="22"/>
        <end position="41"/>
    </location>
</feature>
<proteinExistence type="inferred from homology"/>
<dbReference type="PANTHER" id="PTHR21680">
    <property type="entry name" value="COILED-COIL DOMAIN-CONTAINING PROTEIN 124"/>
    <property type="match status" value="1"/>
</dbReference>
<reference evidence="7 8" key="1">
    <citation type="submission" date="2018-10" db="EMBL/GenBank/DDBJ databases">
        <authorList>
            <consortium name="Pathogen Informatics"/>
        </authorList>
    </citation>
    <scope>NUCLEOTIDE SEQUENCE [LARGE SCALE GENOMIC DNA]</scope>
</reference>
<evidence type="ECO:0000256" key="4">
    <source>
        <dbReference type="SAM" id="MobiDB-lite"/>
    </source>
</evidence>
<feature type="domain" description="Coiled-coil" evidence="6">
    <location>
        <begin position="154"/>
        <end position="231"/>
    </location>
</feature>
<evidence type="ECO:0000313" key="8">
    <source>
        <dbReference type="Proteomes" id="UP000267029"/>
    </source>
</evidence>
<keyword evidence="3" id="KW-0175">Coiled coil</keyword>
<feature type="compositionally biased region" description="Polar residues" evidence="4">
    <location>
        <begin position="220"/>
        <end position="231"/>
    </location>
</feature>
<dbReference type="GO" id="GO:0030496">
    <property type="term" value="C:midbody"/>
    <property type="evidence" value="ECO:0007669"/>
    <property type="project" value="UniProtKB-SubCell"/>
</dbReference>
<feature type="compositionally biased region" description="Polar residues" evidence="4">
    <location>
        <begin position="22"/>
        <end position="32"/>
    </location>
</feature>
<evidence type="ECO:0000256" key="3">
    <source>
        <dbReference type="ARBA" id="ARBA00023054"/>
    </source>
</evidence>
<dbReference type="Pfam" id="PF06244">
    <property type="entry name" value="Ccdc124"/>
    <property type="match status" value="1"/>
</dbReference>
<organism evidence="7 8">
    <name type="scientific">Mesocestoides corti</name>
    <name type="common">Flatworm</name>
    <dbReference type="NCBI Taxonomy" id="53468"/>
    <lineage>
        <taxon>Eukaryota</taxon>
        <taxon>Metazoa</taxon>
        <taxon>Spiralia</taxon>
        <taxon>Lophotrochozoa</taxon>
        <taxon>Platyhelminthes</taxon>
        <taxon>Cestoda</taxon>
        <taxon>Eucestoda</taxon>
        <taxon>Cyclophyllidea</taxon>
        <taxon>Mesocestoididae</taxon>
        <taxon>Mesocestoides</taxon>
    </lineage>
</organism>
<dbReference type="PANTHER" id="PTHR21680:SF0">
    <property type="entry name" value="COILED-COIL DOMAIN-CONTAINING PROTEIN 124"/>
    <property type="match status" value="1"/>
</dbReference>
<name>A0A0R3U140_MESCO</name>
<feature type="signal peptide" evidence="5">
    <location>
        <begin position="1"/>
        <end position="19"/>
    </location>
</feature>
<evidence type="ECO:0000256" key="5">
    <source>
        <dbReference type="SAM" id="SignalP"/>
    </source>
</evidence>
<evidence type="ECO:0000313" key="7">
    <source>
        <dbReference type="EMBL" id="VDD74041.1"/>
    </source>
</evidence>
<gene>
    <name evidence="7" type="ORF">MCOS_LOCUS44</name>
</gene>
<dbReference type="GO" id="GO:0003713">
    <property type="term" value="F:transcription coactivator activity"/>
    <property type="evidence" value="ECO:0007669"/>
    <property type="project" value="TreeGrafter"/>
</dbReference>
<feature type="region of interest" description="Disordered" evidence="4">
    <location>
        <begin position="217"/>
        <end position="239"/>
    </location>
</feature>
<evidence type="ECO:0000256" key="2">
    <source>
        <dbReference type="ARBA" id="ARBA00008296"/>
    </source>
</evidence>
<evidence type="ECO:0000256" key="1">
    <source>
        <dbReference type="ARBA" id="ARBA00004214"/>
    </source>
</evidence>
<feature type="chain" id="PRO_5030017374" description="Coiled-coil domain-containing protein" evidence="5">
    <location>
        <begin position="20"/>
        <end position="239"/>
    </location>
</feature>
<sequence>MLRGILLLLVGAYQQLTSASTMPKKFGTNSKSQEARERRETTKELQKAKHAEAEEAAFWEDNDKHVNRKLQRKDEREAKRLEAIEKKQQLRKLHDAEMNSLQGCKSKPASQTASKLTQSQIAAARQRLNEQLASLNSKKDVEKPTPLMKNPNLDEVIVVEARTVEDAIEALKINNDPTDRHPEKRLKAAYLAYEERMLPVLREENPGMRLSQLKQMAFKNFQTAPENPNNQGHKRYNEK</sequence>
<dbReference type="InterPro" id="IPR010422">
    <property type="entry name" value="Ccdc124/Oxs1"/>
</dbReference>
<dbReference type="GO" id="GO:0005634">
    <property type="term" value="C:nucleus"/>
    <property type="evidence" value="ECO:0007669"/>
    <property type="project" value="TreeGrafter"/>
</dbReference>
<dbReference type="STRING" id="53468.A0A0R3U140"/>
<comment type="similarity">
    <text evidence="2">Belongs to the CCDC124 family.</text>
</comment>
<dbReference type="InterPro" id="IPR054414">
    <property type="entry name" value="Ccdc124/Oxs1_C"/>
</dbReference>
<dbReference type="EMBL" id="UXSR01000003">
    <property type="protein sequence ID" value="VDD74041.1"/>
    <property type="molecule type" value="Genomic_DNA"/>
</dbReference>
<accession>A0A0R3U140</accession>
<dbReference type="OrthoDB" id="76412at2759"/>
<dbReference type="AlphaFoldDB" id="A0A0R3U140"/>
<protein>
    <recommendedName>
        <fullName evidence="6">Coiled-coil domain-containing protein</fullName>
    </recommendedName>
</protein>
<dbReference type="Proteomes" id="UP000267029">
    <property type="component" value="Unassembled WGS sequence"/>
</dbReference>
<keyword evidence="8" id="KW-1185">Reference proteome</keyword>
<dbReference type="GO" id="GO:0006366">
    <property type="term" value="P:transcription by RNA polymerase II"/>
    <property type="evidence" value="ECO:0007669"/>
    <property type="project" value="TreeGrafter"/>
</dbReference>
<comment type="subcellular location">
    <subcellularLocation>
        <location evidence="1">Midbody</location>
    </subcellularLocation>
</comment>